<organism evidence="1 2">
    <name type="scientific">Sphingobium quisquiliarum P25</name>
    <dbReference type="NCBI Taxonomy" id="1329909"/>
    <lineage>
        <taxon>Bacteria</taxon>
        <taxon>Pseudomonadati</taxon>
        <taxon>Pseudomonadota</taxon>
        <taxon>Alphaproteobacteria</taxon>
        <taxon>Sphingomonadales</taxon>
        <taxon>Sphingomonadaceae</taxon>
        <taxon>Sphingobium</taxon>
    </lineage>
</organism>
<dbReference type="AlphaFoldDB" id="T0I4K1"/>
<name>T0I4K1_9SPHN</name>
<dbReference type="Proteomes" id="UP000015525">
    <property type="component" value="Unassembled WGS sequence"/>
</dbReference>
<evidence type="ECO:0000313" key="1">
    <source>
        <dbReference type="EMBL" id="EQB04559.1"/>
    </source>
</evidence>
<protein>
    <submittedName>
        <fullName evidence="1">Uncharacterized protein</fullName>
    </submittedName>
</protein>
<comment type="caution">
    <text evidence="1">The sequence shown here is derived from an EMBL/GenBank/DDBJ whole genome shotgun (WGS) entry which is preliminary data.</text>
</comment>
<reference evidence="1 2" key="1">
    <citation type="journal article" date="2013" name="Genome Announc.">
        <title>Draft Genome Sequence of Sphingobium quisquiliarum Strain P25T, a Novel Hexachlorocyclohexane (HCH)-Degrading Bacterium Isolated from an HCH Dumpsite.</title>
        <authorList>
            <person name="Kumar Singh A."/>
            <person name="Sangwan N."/>
            <person name="Sharma A."/>
            <person name="Gupta V."/>
            <person name="Khurana J.P."/>
            <person name="Lal R."/>
        </authorList>
    </citation>
    <scope>NUCLEOTIDE SEQUENCE [LARGE SCALE GENOMIC DNA]</scope>
    <source>
        <strain evidence="1 2">P25</strain>
    </source>
</reference>
<evidence type="ECO:0000313" key="2">
    <source>
        <dbReference type="Proteomes" id="UP000015525"/>
    </source>
</evidence>
<proteinExistence type="predicted"/>
<gene>
    <name evidence="1" type="ORF">L288_13465</name>
</gene>
<accession>T0I4K1</accession>
<dbReference type="EMBL" id="ATHO01000120">
    <property type="protein sequence ID" value="EQB04559.1"/>
    <property type="molecule type" value="Genomic_DNA"/>
</dbReference>
<keyword evidence="2" id="KW-1185">Reference proteome</keyword>
<sequence length="142" mass="16536">MPLAHASQGKNESERVFRYSRLVRMQDDARIEKRCCLIGIFVAKMGTDQERLFMGDLAITDDDAINLVEPPQKQGRNLTMPSREIIKNALQLIVERCWVERQDAVGDALRTWLIRYRIFIGFRRRHIGSDHYPCWIGAEQFG</sequence>